<organism evidence="1 2">
    <name type="scientific">Lepeophtheirus salmonis</name>
    <name type="common">Salmon louse</name>
    <name type="synonym">Caligus salmonis</name>
    <dbReference type="NCBI Taxonomy" id="72036"/>
    <lineage>
        <taxon>Eukaryota</taxon>
        <taxon>Metazoa</taxon>
        <taxon>Ecdysozoa</taxon>
        <taxon>Arthropoda</taxon>
        <taxon>Crustacea</taxon>
        <taxon>Multicrustacea</taxon>
        <taxon>Hexanauplia</taxon>
        <taxon>Copepoda</taxon>
        <taxon>Siphonostomatoida</taxon>
        <taxon>Caligidae</taxon>
        <taxon>Lepeophtheirus</taxon>
    </lineage>
</organism>
<dbReference type="EMBL" id="HG994590">
    <property type="protein sequence ID" value="CAF2809538.1"/>
    <property type="molecule type" value="Genomic_DNA"/>
</dbReference>
<evidence type="ECO:0000313" key="2">
    <source>
        <dbReference type="Proteomes" id="UP000675881"/>
    </source>
</evidence>
<dbReference type="AlphaFoldDB" id="A0A7R8H1H4"/>
<name>A0A7R8H1H4_LEPSM</name>
<gene>
    <name evidence="1" type="ORF">LSAA_3092</name>
</gene>
<proteinExistence type="predicted"/>
<evidence type="ECO:0000313" key="1">
    <source>
        <dbReference type="EMBL" id="CAF2809538.1"/>
    </source>
</evidence>
<sequence length="122" mass="14295">MDKMTRLRASFRSSTRRKKKKKEEDVMEDEDGMDVAYQEIELELRPNERYRPTDLRIHFSVPEAGIEVLSEAPSPWEPSMKSSLNGASVWVPPFSIKVPWTEHLDAFFLLEDFKKKKAKVPR</sequence>
<reference evidence="1" key="1">
    <citation type="submission" date="2021-02" db="EMBL/GenBank/DDBJ databases">
        <authorList>
            <person name="Bekaert M."/>
        </authorList>
    </citation>
    <scope>NUCLEOTIDE SEQUENCE</scope>
    <source>
        <strain evidence="1">IoA-00</strain>
    </source>
</reference>
<accession>A0A7R8H1H4</accession>
<dbReference type="OrthoDB" id="5972258at2759"/>
<dbReference type="Proteomes" id="UP000675881">
    <property type="component" value="Chromosome 11"/>
</dbReference>
<keyword evidence="2" id="KW-1185">Reference proteome</keyword>
<protein>
    <submittedName>
        <fullName evidence="1">(salmon louse) hypothetical protein</fullName>
    </submittedName>
</protein>